<protein>
    <submittedName>
        <fullName evidence="2">Carboxypeptidase-like regulatory domain-containing protein</fullName>
    </submittedName>
</protein>
<keyword evidence="2" id="KW-0378">Hydrolase</keyword>
<keyword evidence="1" id="KW-0732">Signal</keyword>
<dbReference type="SUPFAM" id="SSF49464">
    <property type="entry name" value="Carboxypeptidase regulatory domain-like"/>
    <property type="match status" value="1"/>
</dbReference>
<dbReference type="EMBL" id="WAAU01000037">
    <property type="protein sequence ID" value="KAB1153204.1"/>
    <property type="molecule type" value="Genomic_DNA"/>
</dbReference>
<dbReference type="GO" id="GO:0004180">
    <property type="term" value="F:carboxypeptidase activity"/>
    <property type="evidence" value="ECO:0007669"/>
    <property type="project" value="UniProtKB-KW"/>
</dbReference>
<feature type="chain" id="PRO_5029464421" evidence="1">
    <location>
        <begin position="19"/>
        <end position="259"/>
    </location>
</feature>
<organism evidence="2 3">
    <name type="scientific">Tenacibaculum aiptasiae</name>
    <dbReference type="NCBI Taxonomy" id="426481"/>
    <lineage>
        <taxon>Bacteria</taxon>
        <taxon>Pseudomonadati</taxon>
        <taxon>Bacteroidota</taxon>
        <taxon>Flavobacteriia</taxon>
        <taxon>Flavobacteriales</taxon>
        <taxon>Flavobacteriaceae</taxon>
        <taxon>Tenacibaculum</taxon>
    </lineage>
</organism>
<dbReference type="InterPro" id="IPR008969">
    <property type="entry name" value="CarboxyPept-like_regulatory"/>
</dbReference>
<feature type="signal peptide" evidence="1">
    <location>
        <begin position="1"/>
        <end position="18"/>
    </location>
</feature>
<name>A0A7J5A6L8_9FLAO</name>
<keyword evidence="3" id="KW-1185">Reference proteome</keyword>
<gene>
    <name evidence="2" type="ORF">F7018_17815</name>
</gene>
<evidence type="ECO:0000313" key="3">
    <source>
        <dbReference type="Proteomes" id="UP000467305"/>
    </source>
</evidence>
<reference evidence="2 3" key="1">
    <citation type="submission" date="2019-09" db="EMBL/GenBank/DDBJ databases">
        <authorList>
            <person name="Cao W.R."/>
        </authorList>
    </citation>
    <scope>NUCLEOTIDE SEQUENCE [LARGE SCALE GENOMIC DNA]</scope>
    <source>
        <strain evidence="3">a4</strain>
    </source>
</reference>
<dbReference type="OrthoDB" id="1427655at2"/>
<dbReference type="Proteomes" id="UP000467305">
    <property type="component" value="Unassembled WGS sequence"/>
</dbReference>
<proteinExistence type="predicted"/>
<comment type="caution">
    <text evidence="2">The sequence shown here is derived from an EMBL/GenBank/DDBJ whole genome shotgun (WGS) entry which is preliminary data.</text>
</comment>
<sequence>MKRLLLLFFTILSFNATAQNNPKIISGYIFVDSIPTQDIHLINKKLSIGTITDEKGHFEILANKGDILIASHLNIEYTEYSISDQDLEATKITIYIDSKNHLLDEVVLEKKKGIFDIDKDILTNNAPIVNAKTLKLPYANSKKPEKDKTLKIKSGVSVSLSGLINSINGNNRKEKILRKVKSEDENISKIRKHFTDGFFVQQLKIKKENINSFLEYCISRGIINLYKKDKLLELTSILIDNSKNSPYLLEKEQTKLTQK</sequence>
<evidence type="ECO:0000313" key="2">
    <source>
        <dbReference type="EMBL" id="KAB1153204.1"/>
    </source>
</evidence>
<accession>A0A7J5A6L8</accession>
<dbReference type="RefSeq" id="WP_150901459.1">
    <property type="nucleotide sequence ID" value="NZ_WAAU01000037.1"/>
</dbReference>
<keyword evidence="2" id="KW-0121">Carboxypeptidase</keyword>
<keyword evidence="2" id="KW-0645">Protease</keyword>
<dbReference type="AlphaFoldDB" id="A0A7J5A6L8"/>
<evidence type="ECO:0000256" key="1">
    <source>
        <dbReference type="SAM" id="SignalP"/>
    </source>
</evidence>